<dbReference type="EMBL" id="JBHSCL010000015">
    <property type="protein sequence ID" value="MFC4222237.1"/>
    <property type="molecule type" value="Genomic_DNA"/>
</dbReference>
<gene>
    <name evidence="1" type="ORF">ACFOWS_18965</name>
</gene>
<evidence type="ECO:0000313" key="2">
    <source>
        <dbReference type="Proteomes" id="UP001595841"/>
    </source>
</evidence>
<organism evidence="1 2">
    <name type="scientific">Flagellimonas marina</name>
    <dbReference type="NCBI Taxonomy" id="1775168"/>
    <lineage>
        <taxon>Bacteria</taxon>
        <taxon>Pseudomonadati</taxon>
        <taxon>Bacteroidota</taxon>
        <taxon>Flavobacteriia</taxon>
        <taxon>Flavobacteriales</taxon>
        <taxon>Flavobacteriaceae</taxon>
        <taxon>Flagellimonas</taxon>
    </lineage>
</organism>
<name>A0ABV8PTK1_9FLAO</name>
<protein>
    <submittedName>
        <fullName evidence="1">Uncharacterized protein</fullName>
    </submittedName>
</protein>
<dbReference type="RefSeq" id="WP_379768139.1">
    <property type="nucleotide sequence ID" value="NZ_JBHSCL010000015.1"/>
</dbReference>
<reference evidence="2" key="1">
    <citation type="journal article" date="2019" name="Int. J. Syst. Evol. Microbiol.">
        <title>The Global Catalogue of Microorganisms (GCM) 10K type strain sequencing project: providing services to taxonomists for standard genome sequencing and annotation.</title>
        <authorList>
            <consortium name="The Broad Institute Genomics Platform"/>
            <consortium name="The Broad Institute Genome Sequencing Center for Infectious Disease"/>
            <person name="Wu L."/>
            <person name="Ma J."/>
        </authorList>
    </citation>
    <scope>NUCLEOTIDE SEQUENCE [LARGE SCALE GENOMIC DNA]</scope>
    <source>
        <strain evidence="2">CGMCC 1.15774</strain>
    </source>
</reference>
<proteinExistence type="predicted"/>
<comment type="caution">
    <text evidence="1">The sequence shown here is derived from an EMBL/GenBank/DDBJ whole genome shotgun (WGS) entry which is preliminary data.</text>
</comment>
<dbReference type="Proteomes" id="UP001595841">
    <property type="component" value="Unassembled WGS sequence"/>
</dbReference>
<keyword evidence="2" id="KW-1185">Reference proteome</keyword>
<accession>A0ABV8PTK1</accession>
<sequence>MLRTILFPQQLAGNPRIMVFPFKIGVVPFNLPELSALWLLVGLEESLYLLQGHLRDLVGLQPATIEELI</sequence>
<evidence type="ECO:0000313" key="1">
    <source>
        <dbReference type="EMBL" id="MFC4222237.1"/>
    </source>
</evidence>